<comment type="caution">
    <text evidence="2">The sequence shown here is derived from an EMBL/GenBank/DDBJ whole genome shotgun (WGS) entry which is preliminary data.</text>
</comment>
<keyword evidence="1" id="KW-0175">Coiled coil</keyword>
<protein>
    <submittedName>
        <fullName evidence="2">Uncharacterized protein</fullName>
    </submittedName>
</protein>
<sequence length="211" mass="24799">MLELDEYEMDGIAKLLHIAKRFADRGRLDLLLQASGKDAILSVETYLELEYDLPCLIFEDVTVQRHPEDDWRMFSERTVYIMRDSLLSRFDQLCREYEATRGILPIENPFVSTLEEAVNRALRMNSYSYDYCLYDSLRDKKGPKLVLIVDDEFEAYYDIPDALFSILDICKDGIDHLETELARLKREAEENKRKVIAFPKKKNARRRKEAA</sequence>
<dbReference type="RefSeq" id="WP_024724340.1">
    <property type="nucleotide sequence ID" value="NZ_KN174167.1"/>
</dbReference>
<proteinExistence type="predicted"/>
<reference evidence="2 3" key="1">
    <citation type="submission" date="2011-08" db="EMBL/GenBank/DDBJ databases">
        <title>The Genome Sequence of Clostridium orbiscindens 1_3_50AFAA.</title>
        <authorList>
            <consortium name="The Broad Institute Genome Sequencing Platform"/>
            <person name="Earl A."/>
            <person name="Ward D."/>
            <person name="Feldgarden M."/>
            <person name="Gevers D."/>
            <person name="Daigneault M."/>
            <person name="Strauss J."/>
            <person name="Allen-Vercoe E."/>
            <person name="Young S.K."/>
            <person name="Zeng Q."/>
            <person name="Gargeya S."/>
            <person name="Fitzgerald M."/>
            <person name="Haas B."/>
            <person name="Abouelleil A."/>
            <person name="Alvarado L."/>
            <person name="Arachchi H.M."/>
            <person name="Berlin A."/>
            <person name="Brown A."/>
            <person name="Chapman S.B."/>
            <person name="Chen Z."/>
            <person name="Dunbar C."/>
            <person name="Freedman E."/>
            <person name="Gearin G."/>
            <person name="Gellesch M."/>
            <person name="Goldberg J."/>
            <person name="Griggs A."/>
            <person name="Gujja S."/>
            <person name="Heiman D."/>
            <person name="Howarth C."/>
            <person name="Larson L."/>
            <person name="Lui A."/>
            <person name="MacDonald P.J.P."/>
            <person name="Montmayeur A."/>
            <person name="Murphy C."/>
            <person name="Neiman D."/>
            <person name="Pearson M."/>
            <person name="Priest M."/>
            <person name="Roberts A."/>
            <person name="Saif S."/>
            <person name="Shea T."/>
            <person name="Shenoy N."/>
            <person name="Sisk P."/>
            <person name="Stolte C."/>
            <person name="Sykes S."/>
            <person name="Wortman J."/>
            <person name="Nusbaum C."/>
            <person name="Birren B."/>
        </authorList>
    </citation>
    <scope>NUCLEOTIDE SEQUENCE [LARGE SCALE GENOMIC DNA]</scope>
    <source>
        <strain evidence="2 3">1_3_50AFAA</strain>
    </source>
</reference>
<keyword evidence="3" id="KW-1185">Reference proteome</keyword>
<evidence type="ECO:0000256" key="1">
    <source>
        <dbReference type="SAM" id="Coils"/>
    </source>
</evidence>
<evidence type="ECO:0000313" key="2">
    <source>
        <dbReference type="EMBL" id="KGF53522.1"/>
    </source>
</evidence>
<feature type="coiled-coil region" evidence="1">
    <location>
        <begin position="167"/>
        <end position="194"/>
    </location>
</feature>
<gene>
    <name evidence="2" type="ORF">HMPREF9460_03658</name>
</gene>
<accession>A0A096CF21</accession>
<evidence type="ECO:0000313" key="3">
    <source>
        <dbReference type="Proteomes" id="UP000029585"/>
    </source>
</evidence>
<dbReference type="EMBL" id="ADLO01000110">
    <property type="protein sequence ID" value="KGF53522.1"/>
    <property type="molecule type" value="Genomic_DNA"/>
</dbReference>
<organism evidence="2 3">
    <name type="scientific">Flavonifractor plautii 1_3_50AFAA</name>
    <dbReference type="NCBI Taxonomy" id="742738"/>
    <lineage>
        <taxon>Bacteria</taxon>
        <taxon>Bacillati</taxon>
        <taxon>Bacillota</taxon>
        <taxon>Clostridia</taxon>
        <taxon>Eubacteriales</taxon>
        <taxon>Oscillospiraceae</taxon>
        <taxon>Flavonifractor</taxon>
    </lineage>
</organism>
<dbReference type="HOGENOM" id="CLU_1346959_0_0_9"/>
<dbReference type="Proteomes" id="UP000029585">
    <property type="component" value="Unassembled WGS sequence"/>
</dbReference>
<name>A0A096CF21_FLAPL</name>
<dbReference type="PATRIC" id="fig|742738.3.peg.3766"/>
<dbReference type="AlphaFoldDB" id="A0A096CF21"/>